<reference evidence="2" key="1">
    <citation type="submission" date="2014-09" db="EMBL/GenBank/DDBJ databases">
        <authorList>
            <person name="Magalhaes I.L.F."/>
            <person name="Oliveira U."/>
            <person name="Santos F.R."/>
            <person name="Vidigal T.H.D.A."/>
            <person name="Brescovit A.D."/>
            <person name="Santos A.J."/>
        </authorList>
    </citation>
    <scope>NUCLEOTIDE SEQUENCE</scope>
    <source>
        <tissue evidence="2">Shoot tissue taken approximately 20 cm above the soil surface</tissue>
    </source>
</reference>
<evidence type="ECO:0000256" key="1">
    <source>
        <dbReference type="SAM" id="Phobius"/>
    </source>
</evidence>
<keyword evidence="1" id="KW-0812">Transmembrane</keyword>
<protein>
    <submittedName>
        <fullName evidence="2">Uncharacterized protein</fullName>
    </submittedName>
</protein>
<reference evidence="2" key="2">
    <citation type="journal article" date="2015" name="Data Brief">
        <title>Shoot transcriptome of the giant reed, Arundo donax.</title>
        <authorList>
            <person name="Barrero R.A."/>
            <person name="Guerrero F.D."/>
            <person name="Moolhuijzen P."/>
            <person name="Goolsby J.A."/>
            <person name="Tidwell J."/>
            <person name="Bellgard S.E."/>
            <person name="Bellgard M.I."/>
        </authorList>
    </citation>
    <scope>NUCLEOTIDE SEQUENCE</scope>
    <source>
        <tissue evidence="2">Shoot tissue taken approximately 20 cm above the soil surface</tissue>
    </source>
</reference>
<dbReference type="AlphaFoldDB" id="A0A0A9AN15"/>
<accession>A0A0A9AN15</accession>
<name>A0A0A9AN15_ARUDO</name>
<sequence>MAFLYFRIRSRRMRIRDLCSFFLPIAPFILAMLSLSAYKKH</sequence>
<proteinExistence type="predicted"/>
<evidence type="ECO:0000313" key="2">
    <source>
        <dbReference type="EMBL" id="JAD51263.1"/>
    </source>
</evidence>
<organism evidence="2">
    <name type="scientific">Arundo donax</name>
    <name type="common">Giant reed</name>
    <name type="synonym">Donax arundinaceus</name>
    <dbReference type="NCBI Taxonomy" id="35708"/>
    <lineage>
        <taxon>Eukaryota</taxon>
        <taxon>Viridiplantae</taxon>
        <taxon>Streptophyta</taxon>
        <taxon>Embryophyta</taxon>
        <taxon>Tracheophyta</taxon>
        <taxon>Spermatophyta</taxon>
        <taxon>Magnoliopsida</taxon>
        <taxon>Liliopsida</taxon>
        <taxon>Poales</taxon>
        <taxon>Poaceae</taxon>
        <taxon>PACMAD clade</taxon>
        <taxon>Arundinoideae</taxon>
        <taxon>Arundineae</taxon>
        <taxon>Arundo</taxon>
    </lineage>
</organism>
<keyword evidence="1" id="KW-1133">Transmembrane helix</keyword>
<feature type="transmembrane region" description="Helical" evidence="1">
    <location>
        <begin position="21"/>
        <end position="38"/>
    </location>
</feature>
<keyword evidence="1" id="KW-0472">Membrane</keyword>
<dbReference type="EMBL" id="GBRH01246632">
    <property type="protein sequence ID" value="JAD51263.1"/>
    <property type="molecule type" value="Transcribed_RNA"/>
</dbReference>